<feature type="transmembrane region" description="Helical" evidence="6">
    <location>
        <begin position="177"/>
        <end position="197"/>
    </location>
</feature>
<feature type="transmembrane region" description="Helical" evidence="6">
    <location>
        <begin position="465"/>
        <end position="483"/>
    </location>
</feature>
<feature type="transmembrane region" description="Helical" evidence="6">
    <location>
        <begin position="60"/>
        <end position="84"/>
    </location>
</feature>
<evidence type="ECO:0000256" key="2">
    <source>
        <dbReference type="ARBA" id="ARBA00022692"/>
    </source>
</evidence>
<feature type="region of interest" description="Disordered" evidence="5">
    <location>
        <begin position="641"/>
        <end position="693"/>
    </location>
</feature>
<evidence type="ECO:0000313" key="7">
    <source>
        <dbReference type="EMBL" id="NYG00419.1"/>
    </source>
</evidence>
<proteinExistence type="predicted"/>
<dbReference type="PANTHER" id="PTHR47704:SF1">
    <property type="entry name" value="POTASSIUM TRANSPORTER KIMA"/>
    <property type="match status" value="1"/>
</dbReference>
<feature type="transmembrane region" description="Helical" evidence="6">
    <location>
        <begin position="148"/>
        <end position="165"/>
    </location>
</feature>
<comment type="subcellular location">
    <subcellularLocation>
        <location evidence="1">Membrane</location>
        <topology evidence="1">Multi-pass membrane protein</topology>
    </subcellularLocation>
</comment>
<feature type="transmembrane region" description="Helical" evidence="6">
    <location>
        <begin position="262"/>
        <end position="283"/>
    </location>
</feature>
<dbReference type="Gene3D" id="1.20.1740.10">
    <property type="entry name" value="Amino acid/polyamine transporter I"/>
    <property type="match status" value="1"/>
</dbReference>
<evidence type="ECO:0000313" key="8">
    <source>
        <dbReference type="Proteomes" id="UP000549695"/>
    </source>
</evidence>
<dbReference type="InterPro" id="IPR053153">
    <property type="entry name" value="APC_K+_Transporter"/>
</dbReference>
<dbReference type="GO" id="GO:0022857">
    <property type="term" value="F:transmembrane transporter activity"/>
    <property type="evidence" value="ECO:0007669"/>
    <property type="project" value="InterPro"/>
</dbReference>
<dbReference type="GO" id="GO:0016020">
    <property type="term" value="C:membrane"/>
    <property type="evidence" value="ECO:0007669"/>
    <property type="project" value="UniProtKB-SubCell"/>
</dbReference>
<keyword evidence="2 6" id="KW-0812">Transmembrane</keyword>
<keyword evidence="3 6" id="KW-1133">Transmembrane helix</keyword>
<dbReference type="InterPro" id="IPR002293">
    <property type="entry name" value="AA/rel_permease1"/>
</dbReference>
<feature type="transmembrane region" description="Helical" evidence="6">
    <location>
        <begin position="324"/>
        <end position="349"/>
    </location>
</feature>
<dbReference type="PANTHER" id="PTHR47704">
    <property type="entry name" value="POTASSIUM TRANSPORTER KIMA"/>
    <property type="match status" value="1"/>
</dbReference>
<sequence>MSKLAVALKRLVVGRPQRSDRLTSTLLPKRIALPVFASDAMSSVAYAPEEIFLTLSVAGVASYAMSPWIGLAVVVVLLTVVASYRQNVRAYPSGGGDYEVATVNLGKNAGLTVASALLVDYTLTVAVSISAAAANIGALVPFVAEHKVLFAVSAIVVLTAINLRGIRESGAAFAIPVYAFVIGVATMIIWGLTRVLILGDSVRAESADLRLVAEGDAFTGLALVLLVLRSFTQGAAALTGVEAISNGVPAFRKPKSRNAATTLLLLGVMSVSLFMGLIALAQLTHVQIAEDPARQFPDAPPGYEQHTMIAQLADAVFDNFPPGYFFVIVMTALILVLAANTAFNGFPVLGSILSQDRYLPRQLHTRGDRLAFSNGIVALALFAILLVVGFQAEVTRLIPLYTVGVFVSFTLSQAGMVRHWNRELALDPSASERRRMRRAQSINGFGACMTGVVLVTVLVTKFALGAWIAIVAMGGFFVLMRMIQLHYDRVAAALVADESDDVLPSRNHAVVLVSTLHKPTLRALAYARATRPDILEAVTVNVDDSETKKLVEQWHKRNLPVPLKVVESPYREITRPVLDYVKRIRTDSPRNVVTVYIPEYVVGHWWEQVLHNQSALRLKTRLLFQPGVMVTSVPWQLPSSSRTRALSPLQAPGASRRGYPGMEQLPGERRDGAGVGTGGGTPSAPRVTRKENR</sequence>
<evidence type="ECO:0000256" key="3">
    <source>
        <dbReference type="ARBA" id="ARBA00022989"/>
    </source>
</evidence>
<dbReference type="RefSeq" id="WP_253068013.1">
    <property type="nucleotide sequence ID" value="NZ_BAAAJZ010000005.1"/>
</dbReference>
<feature type="transmembrane region" description="Helical" evidence="6">
    <location>
        <begin position="398"/>
        <end position="420"/>
    </location>
</feature>
<feature type="transmembrane region" description="Helical" evidence="6">
    <location>
        <begin position="370"/>
        <end position="392"/>
    </location>
</feature>
<protein>
    <submittedName>
        <fullName evidence="7">Amino acid transporter</fullName>
    </submittedName>
</protein>
<dbReference type="GeneID" id="98050524"/>
<evidence type="ECO:0000256" key="6">
    <source>
        <dbReference type="SAM" id="Phobius"/>
    </source>
</evidence>
<keyword evidence="4 6" id="KW-0472">Membrane</keyword>
<dbReference type="Proteomes" id="UP000549695">
    <property type="component" value="Unassembled WGS sequence"/>
</dbReference>
<dbReference type="AlphaFoldDB" id="A0A852VWE2"/>
<keyword evidence="8" id="KW-1185">Reference proteome</keyword>
<dbReference type="EMBL" id="JACCCZ010000001">
    <property type="protein sequence ID" value="NYG00419.1"/>
    <property type="molecule type" value="Genomic_DNA"/>
</dbReference>
<evidence type="ECO:0000256" key="5">
    <source>
        <dbReference type="SAM" id="MobiDB-lite"/>
    </source>
</evidence>
<name>A0A852VWE2_PSEA5</name>
<evidence type="ECO:0000256" key="4">
    <source>
        <dbReference type="ARBA" id="ARBA00023136"/>
    </source>
</evidence>
<gene>
    <name evidence="7" type="ORF">HDA37_000704</name>
</gene>
<evidence type="ECO:0000256" key="1">
    <source>
        <dbReference type="ARBA" id="ARBA00004141"/>
    </source>
</evidence>
<feature type="transmembrane region" description="Helical" evidence="6">
    <location>
        <begin position="441"/>
        <end position="459"/>
    </location>
</feature>
<reference evidence="7 8" key="1">
    <citation type="submission" date="2020-07" db="EMBL/GenBank/DDBJ databases">
        <title>Sequencing the genomes of 1000 actinobacteria strains.</title>
        <authorList>
            <person name="Klenk H.-P."/>
        </authorList>
    </citation>
    <scope>NUCLEOTIDE SEQUENCE [LARGE SCALE GENOMIC DNA]</scope>
    <source>
        <strain evidence="7 8">DSM 44749</strain>
    </source>
</reference>
<organism evidence="7 8">
    <name type="scientific">Pseudonocardia alni</name>
    <name type="common">Amycolata alni</name>
    <dbReference type="NCBI Taxonomy" id="33907"/>
    <lineage>
        <taxon>Bacteria</taxon>
        <taxon>Bacillati</taxon>
        <taxon>Actinomycetota</taxon>
        <taxon>Actinomycetes</taxon>
        <taxon>Pseudonocardiales</taxon>
        <taxon>Pseudonocardiaceae</taxon>
        <taxon>Pseudonocardia</taxon>
    </lineage>
</organism>
<feature type="transmembrane region" description="Helical" evidence="6">
    <location>
        <begin position="117"/>
        <end position="142"/>
    </location>
</feature>
<dbReference type="Pfam" id="PF13520">
    <property type="entry name" value="AA_permease_2"/>
    <property type="match status" value="1"/>
</dbReference>
<comment type="caution">
    <text evidence="7">The sequence shown here is derived from an EMBL/GenBank/DDBJ whole genome shotgun (WGS) entry which is preliminary data.</text>
</comment>
<accession>A0A852VWE2</accession>